<protein>
    <submittedName>
        <fullName evidence="3">Uncharacterized protein</fullName>
    </submittedName>
</protein>
<accession>X6NLD7</accession>
<dbReference type="InterPro" id="IPR022751">
    <property type="entry name" value="Alpha_mannosyltransferase"/>
</dbReference>
<evidence type="ECO:0000256" key="1">
    <source>
        <dbReference type="ARBA" id="ARBA00009105"/>
    </source>
</evidence>
<dbReference type="Pfam" id="PF11051">
    <property type="entry name" value="Mannosyl_trans3"/>
    <property type="match status" value="1"/>
</dbReference>
<dbReference type="EMBL" id="ASPP01007814">
    <property type="protein sequence ID" value="ETO26524.1"/>
    <property type="molecule type" value="Genomic_DNA"/>
</dbReference>
<dbReference type="GO" id="GO:0016757">
    <property type="term" value="F:glycosyltransferase activity"/>
    <property type="evidence" value="ECO:0007669"/>
    <property type="project" value="InterPro"/>
</dbReference>
<evidence type="ECO:0000313" key="4">
    <source>
        <dbReference type="Proteomes" id="UP000023152"/>
    </source>
</evidence>
<reference evidence="3 4" key="1">
    <citation type="journal article" date="2013" name="Curr. Biol.">
        <title>The Genome of the Foraminiferan Reticulomyxa filosa.</title>
        <authorList>
            <person name="Glockner G."/>
            <person name="Hulsmann N."/>
            <person name="Schleicher M."/>
            <person name="Noegel A.A."/>
            <person name="Eichinger L."/>
            <person name="Gallinger C."/>
            <person name="Pawlowski J."/>
            <person name="Sierra R."/>
            <person name="Euteneuer U."/>
            <person name="Pillet L."/>
            <person name="Moustafa A."/>
            <person name="Platzer M."/>
            <person name="Groth M."/>
            <person name="Szafranski K."/>
            <person name="Schliwa M."/>
        </authorList>
    </citation>
    <scope>NUCLEOTIDE SEQUENCE [LARGE SCALE GENOMIC DNA]</scope>
</reference>
<gene>
    <name evidence="3" type="ORF">RFI_10614</name>
</gene>
<dbReference type="Proteomes" id="UP000023152">
    <property type="component" value="Unassembled WGS sequence"/>
</dbReference>
<name>X6NLD7_RETFI</name>
<keyword evidence="2" id="KW-0808">Transferase</keyword>
<dbReference type="OrthoDB" id="430354at2759"/>
<proteinExistence type="inferred from homology"/>
<dbReference type="AlphaFoldDB" id="X6NLD7"/>
<organism evidence="3 4">
    <name type="scientific">Reticulomyxa filosa</name>
    <dbReference type="NCBI Taxonomy" id="46433"/>
    <lineage>
        <taxon>Eukaryota</taxon>
        <taxon>Sar</taxon>
        <taxon>Rhizaria</taxon>
        <taxon>Retaria</taxon>
        <taxon>Foraminifera</taxon>
        <taxon>Monothalamids</taxon>
        <taxon>Reticulomyxidae</taxon>
        <taxon>Reticulomyxa</taxon>
    </lineage>
</organism>
<sequence>GDFLRGGGEEKKKKVNNHNSRHSLNFLTDYARVVEQIELRRKFLSNIEDIDKTDWVGESALVLINPQKHRLALHILQELHQRPVRRDLYDKMLGDKETFWLSILLSGKMPHFTSYGMQIVGKENRKKRQICVVTGKSVLVQYITGSGPSKEPTIFYLNGQGIERLMDESNPKQVYETRQLLQYISTPIIGHQIGACRPQEECIAFNDSFFDTRVAALARHRTKFLQHLDKTHYVFKKASFF</sequence>
<evidence type="ECO:0000256" key="2">
    <source>
        <dbReference type="ARBA" id="ARBA00022679"/>
    </source>
</evidence>
<feature type="non-terminal residue" evidence="3">
    <location>
        <position position="1"/>
    </location>
</feature>
<keyword evidence="4" id="KW-1185">Reference proteome</keyword>
<comment type="caution">
    <text evidence="3">The sequence shown here is derived from an EMBL/GenBank/DDBJ whole genome shotgun (WGS) entry which is preliminary data.</text>
</comment>
<evidence type="ECO:0000313" key="3">
    <source>
        <dbReference type="EMBL" id="ETO26524.1"/>
    </source>
</evidence>
<comment type="similarity">
    <text evidence="1">Belongs to the MNN1/MNT family.</text>
</comment>